<evidence type="ECO:0000313" key="1">
    <source>
        <dbReference type="EMBL" id="KAG1893073.1"/>
    </source>
</evidence>
<dbReference type="AlphaFoldDB" id="A0AAD4DUF8"/>
<dbReference type="Proteomes" id="UP001195769">
    <property type="component" value="Unassembled WGS sequence"/>
</dbReference>
<name>A0AAD4DUF8_9AGAM</name>
<evidence type="ECO:0000313" key="2">
    <source>
        <dbReference type="Proteomes" id="UP001195769"/>
    </source>
</evidence>
<dbReference type="RefSeq" id="XP_041218649.1">
    <property type="nucleotide sequence ID" value="XM_041377724.1"/>
</dbReference>
<dbReference type="GeneID" id="64672022"/>
<organism evidence="1 2">
    <name type="scientific">Suillus fuscotomentosus</name>
    <dbReference type="NCBI Taxonomy" id="1912939"/>
    <lineage>
        <taxon>Eukaryota</taxon>
        <taxon>Fungi</taxon>
        <taxon>Dikarya</taxon>
        <taxon>Basidiomycota</taxon>
        <taxon>Agaricomycotina</taxon>
        <taxon>Agaricomycetes</taxon>
        <taxon>Agaricomycetidae</taxon>
        <taxon>Boletales</taxon>
        <taxon>Suillineae</taxon>
        <taxon>Suillaceae</taxon>
        <taxon>Suillus</taxon>
    </lineage>
</organism>
<gene>
    <name evidence="1" type="ORF">F5891DRAFT_986213</name>
</gene>
<proteinExistence type="predicted"/>
<keyword evidence="2" id="KW-1185">Reference proteome</keyword>
<accession>A0AAD4DUF8</accession>
<protein>
    <submittedName>
        <fullName evidence="1">Uncharacterized protein</fullName>
    </submittedName>
</protein>
<dbReference type="EMBL" id="JABBWK010000109">
    <property type="protein sequence ID" value="KAG1893073.1"/>
    <property type="molecule type" value="Genomic_DNA"/>
</dbReference>
<reference evidence="1" key="1">
    <citation type="journal article" date="2020" name="New Phytol.">
        <title>Comparative genomics reveals dynamic genome evolution in host specialist ectomycorrhizal fungi.</title>
        <authorList>
            <person name="Lofgren L.A."/>
            <person name="Nguyen N.H."/>
            <person name="Vilgalys R."/>
            <person name="Ruytinx J."/>
            <person name="Liao H.L."/>
            <person name="Branco S."/>
            <person name="Kuo A."/>
            <person name="LaButti K."/>
            <person name="Lipzen A."/>
            <person name="Andreopoulos W."/>
            <person name="Pangilinan J."/>
            <person name="Riley R."/>
            <person name="Hundley H."/>
            <person name="Na H."/>
            <person name="Barry K."/>
            <person name="Grigoriev I.V."/>
            <person name="Stajich J.E."/>
            <person name="Kennedy P.G."/>
        </authorList>
    </citation>
    <scope>NUCLEOTIDE SEQUENCE</scope>
    <source>
        <strain evidence="1">FC203</strain>
    </source>
</reference>
<sequence length="305" mass="34598">MIHMWYHHQTPAKIGPRHKKRIMSTHVSPTVTPVTLLKSDVNGKRRLEAAPFENVHHRAQTTQIHVLSVNEPGTAQKQMKGIVGRQTRAHLKKLLNSLNCREADVNDGACRKQTRVRLKNSSTARIVGRQIRAHLKKSFSCLNCREVDINDGAFWEADEGAPEEVLQLPELWADESGEANESTPEEVLQLSELIVGRQMRAHLKKFFNWRNCGEADEGAPEELRKFFNCLDCGETRMLEADEGAWWRQTRGAPEKLLNCQNCGEANKSAPEEILHLPDLHTTGQEVQERSIVQWGSKEPARIVDL</sequence>
<comment type="caution">
    <text evidence="1">The sequence shown here is derived from an EMBL/GenBank/DDBJ whole genome shotgun (WGS) entry which is preliminary data.</text>
</comment>